<evidence type="ECO:0000259" key="1">
    <source>
        <dbReference type="PROSITE" id="PS51819"/>
    </source>
</evidence>
<dbReference type="InterPro" id="IPR029068">
    <property type="entry name" value="Glyas_Bleomycin-R_OHBP_Dase"/>
</dbReference>
<dbReference type="Pfam" id="PF18029">
    <property type="entry name" value="Glyoxalase_6"/>
    <property type="match status" value="1"/>
</dbReference>
<dbReference type="SUPFAM" id="SSF54593">
    <property type="entry name" value="Glyoxalase/Bleomycin resistance protein/Dihydroxybiphenyl dioxygenase"/>
    <property type="match status" value="1"/>
</dbReference>
<dbReference type="InterPro" id="IPR041581">
    <property type="entry name" value="Glyoxalase_6"/>
</dbReference>
<dbReference type="PROSITE" id="PS51819">
    <property type="entry name" value="VOC"/>
    <property type="match status" value="1"/>
</dbReference>
<dbReference type="CDD" id="cd06587">
    <property type="entry name" value="VOC"/>
    <property type="match status" value="1"/>
</dbReference>
<name>A0A2P7R2N3_9GAMM</name>
<evidence type="ECO:0000313" key="3">
    <source>
        <dbReference type="Proteomes" id="UP000240243"/>
    </source>
</evidence>
<evidence type="ECO:0000313" key="2">
    <source>
        <dbReference type="EMBL" id="PSJ44475.1"/>
    </source>
</evidence>
<gene>
    <name evidence="2" type="ORF">C7H85_14245</name>
</gene>
<sequence>MKVLVNIDVADLELAIAFYQAALPLRLSRRLFGDQVAELDGAGVRLYLLEQPAGSPAGGERRRYRRHWTPVHLDFVVDDIERAVRQARAAGARQESPLRHFSWGRLVTLSDPFGNGFCLVQFIGGPYQEPAVAMP</sequence>
<organism evidence="2 3">
    <name type="scientific">Zobellella endophytica</name>
    <dbReference type="NCBI Taxonomy" id="2116700"/>
    <lineage>
        <taxon>Bacteria</taxon>
        <taxon>Pseudomonadati</taxon>
        <taxon>Pseudomonadota</taxon>
        <taxon>Gammaproteobacteria</taxon>
        <taxon>Aeromonadales</taxon>
        <taxon>Aeromonadaceae</taxon>
        <taxon>Zobellella</taxon>
    </lineage>
</organism>
<dbReference type="RefSeq" id="WP_106730359.1">
    <property type="nucleotide sequence ID" value="NZ_PXYG01000006.1"/>
</dbReference>
<accession>A0A2P7R2N3</accession>
<dbReference type="InterPro" id="IPR037523">
    <property type="entry name" value="VOC_core"/>
</dbReference>
<dbReference type="Proteomes" id="UP000240243">
    <property type="component" value="Unassembled WGS sequence"/>
</dbReference>
<dbReference type="EMBL" id="PXYG01000006">
    <property type="protein sequence ID" value="PSJ44475.1"/>
    <property type="molecule type" value="Genomic_DNA"/>
</dbReference>
<proteinExistence type="predicted"/>
<protein>
    <submittedName>
        <fullName evidence="2">Glyoxalase</fullName>
    </submittedName>
</protein>
<dbReference type="AlphaFoldDB" id="A0A2P7R2N3"/>
<reference evidence="2 3" key="1">
    <citation type="submission" date="2018-03" db="EMBL/GenBank/DDBJ databases">
        <title>The draft genome of Zobellella sp. 59N8.</title>
        <authorList>
            <person name="Liu L."/>
            <person name="Li L."/>
            <person name="Zhang X."/>
            <person name="Liang L."/>
            <person name="Wang T."/>
        </authorList>
    </citation>
    <scope>NUCLEOTIDE SEQUENCE [LARGE SCALE GENOMIC DNA]</scope>
    <source>
        <strain evidence="2 3">59N8</strain>
    </source>
</reference>
<dbReference type="Gene3D" id="3.10.180.10">
    <property type="entry name" value="2,3-Dihydroxybiphenyl 1,2-Dioxygenase, domain 1"/>
    <property type="match status" value="1"/>
</dbReference>
<dbReference type="OrthoDB" id="5522469at2"/>
<comment type="caution">
    <text evidence="2">The sequence shown here is derived from an EMBL/GenBank/DDBJ whole genome shotgun (WGS) entry which is preliminary data.</text>
</comment>
<feature type="domain" description="VOC" evidence="1">
    <location>
        <begin position="1"/>
        <end position="122"/>
    </location>
</feature>
<keyword evidence="3" id="KW-1185">Reference proteome</keyword>